<gene>
    <name evidence="2" type="ORF">GCM10009639_54690</name>
</gene>
<comment type="caution">
    <text evidence="2">The sequence shown here is derived from an EMBL/GenBank/DDBJ whole genome shotgun (WGS) entry which is preliminary data.</text>
</comment>
<organism evidence="2 3">
    <name type="scientific">Kitasatospora putterlickiae</name>
    <dbReference type="NCBI Taxonomy" id="221725"/>
    <lineage>
        <taxon>Bacteria</taxon>
        <taxon>Bacillati</taxon>
        <taxon>Actinomycetota</taxon>
        <taxon>Actinomycetes</taxon>
        <taxon>Kitasatosporales</taxon>
        <taxon>Streptomycetaceae</taxon>
        <taxon>Kitasatospora</taxon>
    </lineage>
</organism>
<keyword evidence="3" id="KW-1185">Reference proteome</keyword>
<feature type="transmembrane region" description="Helical" evidence="1">
    <location>
        <begin position="188"/>
        <end position="213"/>
    </location>
</feature>
<keyword evidence="1" id="KW-1133">Transmembrane helix</keyword>
<proteinExistence type="predicted"/>
<keyword evidence="1" id="KW-0812">Transmembrane</keyword>
<evidence type="ECO:0000313" key="2">
    <source>
        <dbReference type="EMBL" id="GAA1406651.1"/>
    </source>
</evidence>
<dbReference type="Proteomes" id="UP001499863">
    <property type="component" value="Unassembled WGS sequence"/>
</dbReference>
<evidence type="ECO:0000313" key="3">
    <source>
        <dbReference type="Proteomes" id="UP001499863"/>
    </source>
</evidence>
<dbReference type="EMBL" id="BAAAKJ010000314">
    <property type="protein sequence ID" value="GAA1406651.1"/>
    <property type="molecule type" value="Genomic_DNA"/>
</dbReference>
<evidence type="ECO:0008006" key="4">
    <source>
        <dbReference type="Google" id="ProtNLM"/>
    </source>
</evidence>
<reference evidence="2 3" key="1">
    <citation type="journal article" date="2019" name="Int. J. Syst. Evol. Microbiol.">
        <title>The Global Catalogue of Microorganisms (GCM) 10K type strain sequencing project: providing services to taxonomists for standard genome sequencing and annotation.</title>
        <authorList>
            <consortium name="The Broad Institute Genomics Platform"/>
            <consortium name="The Broad Institute Genome Sequencing Center for Infectious Disease"/>
            <person name="Wu L."/>
            <person name="Ma J."/>
        </authorList>
    </citation>
    <scope>NUCLEOTIDE SEQUENCE [LARGE SCALE GENOMIC DNA]</scope>
    <source>
        <strain evidence="2 3">JCM 12393</strain>
    </source>
</reference>
<name>A0ABN1YDW7_9ACTN</name>
<feature type="transmembrane region" description="Helical" evidence="1">
    <location>
        <begin position="21"/>
        <end position="43"/>
    </location>
</feature>
<keyword evidence="1" id="KW-0472">Membrane</keyword>
<protein>
    <recommendedName>
        <fullName evidence="4">DUF3592 domain-containing protein</fullName>
    </recommendedName>
</protein>
<dbReference type="RefSeq" id="WP_344341686.1">
    <property type="nucleotide sequence ID" value="NZ_BAAAKJ010000314.1"/>
</dbReference>
<feature type="transmembrane region" description="Helical" evidence="1">
    <location>
        <begin position="219"/>
        <end position="239"/>
    </location>
</feature>
<evidence type="ECO:0000256" key="1">
    <source>
        <dbReference type="SAM" id="Phobius"/>
    </source>
</evidence>
<accession>A0ABN1YDW7</accession>
<sequence>MNVRRRDTARSSGGFLWSPSAVVAQLVCGLIVLAGLGLVVLGFRSFVLTYDEVTAYLHAPVCGATAASGADCLRHETGRVAERSTHGSREGTVYQLAVARETVSIYGVYDVDEAFYDAMPPGSAVELTVFRGRVVEVAAAGHRARAPQVPLRACLELTALGFLGSSLVIHGTRPALTRLGLGKPTMGLFRITVCSAVFFAVPPLFGSVVALQLHVPPAVVLPLAVLGWAGLMVFLSWMIRHE</sequence>